<evidence type="ECO:0000259" key="3">
    <source>
        <dbReference type="Pfam" id="PF00589"/>
    </source>
</evidence>
<dbReference type="InterPro" id="IPR010998">
    <property type="entry name" value="Integrase_recombinase_N"/>
</dbReference>
<protein>
    <submittedName>
        <fullName evidence="5">Site-specific tyrosine recombinase XerC</fullName>
    </submittedName>
</protein>
<dbReference type="Pfam" id="PF17293">
    <property type="entry name" value="Arm-DNA-bind_5"/>
    <property type="match status" value="1"/>
</dbReference>
<dbReference type="GO" id="GO:0006310">
    <property type="term" value="P:DNA recombination"/>
    <property type="evidence" value="ECO:0007669"/>
    <property type="project" value="UniProtKB-KW"/>
</dbReference>
<comment type="caution">
    <text evidence="5">The sequence shown here is derived from an EMBL/GenBank/DDBJ whole genome shotgun (WGS) entry which is preliminary data.</text>
</comment>
<dbReference type="InterPro" id="IPR035386">
    <property type="entry name" value="Arm-DNA-bind_5"/>
</dbReference>
<gene>
    <name evidence="5" type="ORF">NCTC13063_00034</name>
</gene>
<feature type="domain" description="Tyr recombinase" evidence="3">
    <location>
        <begin position="248"/>
        <end position="443"/>
    </location>
</feature>
<evidence type="ECO:0000256" key="1">
    <source>
        <dbReference type="ARBA" id="ARBA00023125"/>
    </source>
</evidence>
<keyword evidence="1" id="KW-0238">DNA-binding</keyword>
<dbReference type="Gene3D" id="1.10.150.130">
    <property type="match status" value="1"/>
</dbReference>
<sequence>MTSMQTQFFISAITCNFNLRRPKVDKPTNVYCVIYQNGKQHYFATGLKVMPEQWNKKKQIAMVSNTLTTLDNRNNNILNDKIKQLKGYYQEYIDYLCNNPDDTDKLYKFIYRDMGKKGIKASKLMEQALEIYRKDKRNLSSGTINTQNVKLSAFIKYVTDTDKDDISVLSQQGLNNYKDYLIEEASKIEVGQRGGGIASINQKCQFVALMINEVLSQHNDYLKYKIVPVSYKPIKDERGKEDKSHFSLTKEEIDKIKNCKGLDARQKVYRDIFILQCNCGQRISDVVRYITNTNVVKEVIDGQTIVRLGTKKESTTSYFIENEETDYFFNKYKDRIYTESGQTFIKRDGTVALNVSTIEDSQLYNKSLRQIAEKAKLDRIWEYKDAQGRPLTAPIYQILSSHVGRHTFATIMRAKGYNLDEVCLMLGHSSEDTVKEVYAHNDEAFNSYKIVNAARRIEKKSVKPSALQLLFAYDKLKELERMKDDGIDILTLPLCKECVFIIKSTANLVKAKRQIANVDEEKREQFASKVKELHPILWYIGKHTVDTDLYNLYEYKCKELGLTDNITDADQLIQTWQQEWDNEG</sequence>
<reference evidence="5 6" key="1">
    <citation type="submission" date="2018-06" db="EMBL/GenBank/DDBJ databases">
        <authorList>
            <consortium name="Pathogen Informatics"/>
            <person name="Doyle S."/>
        </authorList>
    </citation>
    <scope>NUCLEOTIDE SEQUENCE [LARGE SCALE GENOMIC DNA]</scope>
    <source>
        <strain evidence="5 6">NCTC13063</strain>
    </source>
</reference>
<dbReference type="SUPFAM" id="SSF56349">
    <property type="entry name" value="DNA breaking-rejoining enzymes"/>
    <property type="match status" value="1"/>
</dbReference>
<dbReference type="InterPro" id="IPR013762">
    <property type="entry name" value="Integrase-like_cat_sf"/>
</dbReference>
<dbReference type="Pfam" id="PF00589">
    <property type="entry name" value="Phage_integrase"/>
    <property type="match status" value="1"/>
</dbReference>
<organism evidence="5 6">
    <name type="scientific">Segatella buccae</name>
    <dbReference type="NCBI Taxonomy" id="28126"/>
    <lineage>
        <taxon>Bacteria</taxon>
        <taxon>Pseudomonadati</taxon>
        <taxon>Bacteroidota</taxon>
        <taxon>Bacteroidia</taxon>
        <taxon>Bacteroidales</taxon>
        <taxon>Prevotellaceae</taxon>
        <taxon>Segatella</taxon>
    </lineage>
</organism>
<dbReference type="EMBL" id="UGTJ01000001">
    <property type="protein sequence ID" value="SUB78789.1"/>
    <property type="molecule type" value="Genomic_DNA"/>
</dbReference>
<proteinExistence type="predicted"/>
<dbReference type="InterPro" id="IPR002104">
    <property type="entry name" value="Integrase_catalytic"/>
</dbReference>
<evidence type="ECO:0000259" key="4">
    <source>
        <dbReference type="Pfam" id="PF17293"/>
    </source>
</evidence>
<evidence type="ECO:0000313" key="6">
    <source>
        <dbReference type="Proteomes" id="UP000255283"/>
    </source>
</evidence>
<dbReference type="Proteomes" id="UP000255283">
    <property type="component" value="Unassembled WGS sequence"/>
</dbReference>
<name>A0AAQ1UGQ8_9BACT</name>
<dbReference type="GO" id="GO:0015074">
    <property type="term" value="P:DNA integration"/>
    <property type="evidence" value="ECO:0007669"/>
    <property type="project" value="InterPro"/>
</dbReference>
<dbReference type="InterPro" id="IPR011010">
    <property type="entry name" value="DNA_brk_join_enz"/>
</dbReference>
<evidence type="ECO:0000313" key="5">
    <source>
        <dbReference type="EMBL" id="SUB78789.1"/>
    </source>
</evidence>
<dbReference type="GO" id="GO:0003677">
    <property type="term" value="F:DNA binding"/>
    <property type="evidence" value="ECO:0007669"/>
    <property type="project" value="UniProtKB-KW"/>
</dbReference>
<evidence type="ECO:0000256" key="2">
    <source>
        <dbReference type="ARBA" id="ARBA00023172"/>
    </source>
</evidence>
<dbReference type="Gene3D" id="1.10.443.10">
    <property type="entry name" value="Intergrase catalytic core"/>
    <property type="match status" value="1"/>
</dbReference>
<accession>A0AAQ1UGQ8</accession>
<dbReference type="AlphaFoldDB" id="A0AAQ1UGQ8"/>
<keyword evidence="2" id="KW-0233">DNA recombination</keyword>
<feature type="domain" description="Arm DNA-binding" evidence="4">
    <location>
        <begin position="30"/>
        <end position="92"/>
    </location>
</feature>